<name>A0AAD9MUM4_9ANNE</name>
<dbReference type="AlphaFoldDB" id="A0AAD9MUM4"/>
<comment type="caution">
    <text evidence="3">The sequence shown here is derived from an EMBL/GenBank/DDBJ whole genome shotgun (WGS) entry which is preliminary data.</text>
</comment>
<dbReference type="GO" id="GO:0043565">
    <property type="term" value="F:sequence-specific DNA binding"/>
    <property type="evidence" value="ECO:0007669"/>
    <property type="project" value="InterPro"/>
</dbReference>
<accession>A0AAD9MUM4</accession>
<evidence type="ECO:0000313" key="4">
    <source>
        <dbReference type="Proteomes" id="UP001208570"/>
    </source>
</evidence>
<evidence type="ECO:0000313" key="3">
    <source>
        <dbReference type="EMBL" id="KAK2143604.1"/>
    </source>
</evidence>
<feature type="region of interest" description="Disordered" evidence="1">
    <location>
        <begin position="69"/>
        <end position="135"/>
    </location>
</feature>
<feature type="compositionally biased region" description="Basic and acidic residues" evidence="1">
    <location>
        <begin position="102"/>
        <end position="111"/>
    </location>
</feature>
<dbReference type="SUPFAM" id="SSF48295">
    <property type="entry name" value="TrpR-like"/>
    <property type="match status" value="1"/>
</dbReference>
<dbReference type="Proteomes" id="UP001208570">
    <property type="component" value="Unassembled WGS sequence"/>
</dbReference>
<dbReference type="InterPro" id="IPR018586">
    <property type="entry name" value="Brinker_DNA-bd"/>
</dbReference>
<dbReference type="EMBL" id="JAODUP010000826">
    <property type="protein sequence ID" value="KAK2143604.1"/>
    <property type="molecule type" value="Genomic_DNA"/>
</dbReference>
<keyword evidence="4" id="KW-1185">Reference proteome</keyword>
<feature type="domain" description="Brinker DNA-binding" evidence="2">
    <location>
        <begin position="250"/>
        <end position="292"/>
    </location>
</feature>
<proteinExistence type="predicted"/>
<dbReference type="Pfam" id="PF09607">
    <property type="entry name" value="BrkDBD"/>
    <property type="match status" value="1"/>
</dbReference>
<sequence length="310" mass="34825">MAVRDCNRKNMLQKTDNEKITALLKATICLLCKNGIAFKEKFTIDAVIGVTVDDSDVILVSMNELVHAATSAVSPEKKSSPEDSDDQQALERVGRKRRRCSYKNETERDPDLNIDVSDSAEGTESEIVPSNGDSQSSADLVFIKQEMMEENWPEMDNSTHCSEEMLGLPEHGLEASSGFDGNLLLASSQQRQSWLSVDYGSGMAQPIVVTMKTNSRLCSPDTSNKTLQRGQQYHQSERQQRHQILPSKPRKTYSAAFKLEVVKFAEENGGNRAAQRKYGVNEKCIRTWRKEKDRYTAEYEFAVNACHVTD</sequence>
<organism evidence="3 4">
    <name type="scientific">Paralvinella palmiformis</name>
    <dbReference type="NCBI Taxonomy" id="53620"/>
    <lineage>
        <taxon>Eukaryota</taxon>
        <taxon>Metazoa</taxon>
        <taxon>Spiralia</taxon>
        <taxon>Lophotrochozoa</taxon>
        <taxon>Annelida</taxon>
        <taxon>Polychaeta</taxon>
        <taxon>Sedentaria</taxon>
        <taxon>Canalipalpata</taxon>
        <taxon>Terebellida</taxon>
        <taxon>Terebelliformia</taxon>
        <taxon>Alvinellidae</taxon>
        <taxon>Paralvinella</taxon>
    </lineage>
</organism>
<reference evidence="3" key="1">
    <citation type="journal article" date="2023" name="Mol. Biol. Evol.">
        <title>Third-Generation Sequencing Reveals the Adaptive Role of the Epigenome in Three Deep-Sea Polychaetes.</title>
        <authorList>
            <person name="Perez M."/>
            <person name="Aroh O."/>
            <person name="Sun Y."/>
            <person name="Lan Y."/>
            <person name="Juniper S.K."/>
            <person name="Young C.R."/>
            <person name="Angers B."/>
            <person name="Qian P.Y."/>
        </authorList>
    </citation>
    <scope>NUCLEOTIDE SEQUENCE</scope>
    <source>
        <strain evidence="3">P08H-3</strain>
    </source>
</reference>
<dbReference type="InterPro" id="IPR010921">
    <property type="entry name" value="Trp_repressor/repl_initiator"/>
</dbReference>
<protein>
    <recommendedName>
        <fullName evidence="2">Brinker DNA-binding domain-containing protein</fullName>
    </recommendedName>
</protein>
<evidence type="ECO:0000256" key="1">
    <source>
        <dbReference type="SAM" id="MobiDB-lite"/>
    </source>
</evidence>
<gene>
    <name evidence="3" type="ORF">LSH36_826g00034</name>
</gene>
<evidence type="ECO:0000259" key="2">
    <source>
        <dbReference type="Pfam" id="PF09607"/>
    </source>
</evidence>
<dbReference type="Gene3D" id="1.10.10.60">
    <property type="entry name" value="Homeodomain-like"/>
    <property type="match status" value="1"/>
</dbReference>